<accession>A0A0M2PX25</accession>
<proteinExistence type="predicted"/>
<evidence type="ECO:0000313" key="4">
    <source>
        <dbReference type="Proteomes" id="UP000034681"/>
    </source>
</evidence>
<comment type="caution">
    <text evidence="3">The sequence shown here is derived from an EMBL/GenBank/DDBJ whole genome shotgun (WGS) entry which is preliminary data.</text>
</comment>
<evidence type="ECO:0000313" key="3">
    <source>
        <dbReference type="EMBL" id="KKI98911.1"/>
    </source>
</evidence>
<feature type="compositionally biased region" description="Polar residues" evidence="1">
    <location>
        <begin position="26"/>
        <end position="44"/>
    </location>
</feature>
<feature type="compositionally biased region" description="Pro residues" evidence="1">
    <location>
        <begin position="14"/>
        <end position="23"/>
    </location>
</feature>
<dbReference type="AlphaFoldDB" id="A0A0M2PX25"/>
<reference evidence="3" key="1">
    <citation type="submission" date="2012-04" db="EMBL/GenBank/DDBJ databases">
        <authorList>
            <person name="Borisov I.G."/>
            <person name="Ivanikova N.V."/>
            <person name="Pinevich A.V."/>
        </authorList>
    </citation>
    <scope>NUCLEOTIDE SEQUENCE</scope>
    <source>
        <strain evidence="3">CALU 1027</strain>
    </source>
</reference>
<dbReference type="Proteomes" id="UP000034681">
    <property type="component" value="Unassembled WGS sequence"/>
</dbReference>
<keyword evidence="2" id="KW-1133">Transmembrane helix</keyword>
<feature type="region of interest" description="Disordered" evidence="1">
    <location>
        <begin position="1"/>
        <end position="70"/>
    </location>
</feature>
<evidence type="ECO:0000256" key="1">
    <source>
        <dbReference type="SAM" id="MobiDB-lite"/>
    </source>
</evidence>
<feature type="compositionally biased region" description="Low complexity" evidence="1">
    <location>
        <begin position="1"/>
        <end position="13"/>
    </location>
</feature>
<keyword evidence="4" id="KW-1185">Reference proteome</keyword>
<feature type="transmembrane region" description="Helical" evidence="2">
    <location>
        <begin position="84"/>
        <end position="104"/>
    </location>
</feature>
<protein>
    <recommendedName>
        <fullName evidence="5">DUF3285 domain-containing protein</fullName>
    </recommendedName>
</protein>
<feature type="compositionally biased region" description="Pro residues" evidence="1">
    <location>
        <begin position="47"/>
        <end position="67"/>
    </location>
</feature>
<keyword evidence="2" id="KW-0472">Membrane</keyword>
<dbReference type="Pfam" id="PF11688">
    <property type="entry name" value="DUF3285"/>
    <property type="match status" value="1"/>
</dbReference>
<organism evidence="3 4">
    <name type="scientific">Prochlorothrix hollandica PCC 9006 = CALU 1027</name>
    <dbReference type="NCBI Taxonomy" id="317619"/>
    <lineage>
        <taxon>Bacteria</taxon>
        <taxon>Bacillati</taxon>
        <taxon>Cyanobacteriota</taxon>
        <taxon>Cyanophyceae</taxon>
        <taxon>Prochlorotrichales</taxon>
        <taxon>Prochlorotrichaceae</taxon>
        <taxon>Prochlorothrix</taxon>
    </lineage>
</organism>
<evidence type="ECO:0008006" key="5">
    <source>
        <dbReference type="Google" id="ProtNLM"/>
    </source>
</evidence>
<name>A0A0M2PX25_PROHO</name>
<dbReference type="STRING" id="317619.GCA_000332315_01892"/>
<sequence>MPESSSSPSVPLDPTSPPTPDPTAPQNTQTRTNSANDTQPNSVDSPSPEPVAAPPTPGAPPPGPPPTYTKLAMRNMVKKGRQSLVHFFLTALGLLGAMVGLAYLTR</sequence>
<keyword evidence="2" id="KW-0812">Transmembrane</keyword>
<dbReference type="eggNOG" id="ENOG5032YDH">
    <property type="taxonomic scope" value="Bacteria"/>
</dbReference>
<dbReference type="InterPro" id="IPR021702">
    <property type="entry name" value="DUF3285"/>
</dbReference>
<evidence type="ECO:0000256" key="2">
    <source>
        <dbReference type="SAM" id="Phobius"/>
    </source>
</evidence>
<dbReference type="EMBL" id="AJTX02000006">
    <property type="protein sequence ID" value="KKI98911.1"/>
    <property type="molecule type" value="Genomic_DNA"/>
</dbReference>
<gene>
    <name evidence="3" type="ORF">PROH_13805</name>
</gene>